<keyword evidence="2" id="KW-0677">Repeat</keyword>
<dbReference type="RefSeq" id="XP_009269813.1">
    <property type="nucleotide sequence ID" value="XM_009271538.1"/>
</dbReference>
<organism evidence="5 6">
    <name type="scientific">Wallemia ichthyophaga (strain EXF-994 / CBS 113033)</name>
    <dbReference type="NCBI Taxonomy" id="1299270"/>
    <lineage>
        <taxon>Eukaryota</taxon>
        <taxon>Fungi</taxon>
        <taxon>Dikarya</taxon>
        <taxon>Basidiomycota</taxon>
        <taxon>Wallemiomycotina</taxon>
        <taxon>Wallemiomycetes</taxon>
        <taxon>Wallemiales</taxon>
        <taxon>Wallemiaceae</taxon>
        <taxon>Wallemia</taxon>
    </lineage>
</organism>
<feature type="compositionally biased region" description="Acidic residues" evidence="4">
    <location>
        <begin position="526"/>
        <end position="555"/>
    </location>
</feature>
<name>R9ABC3_WALI9</name>
<dbReference type="Proteomes" id="UP000014064">
    <property type="component" value="Unassembled WGS sequence"/>
</dbReference>
<dbReference type="SUPFAM" id="SSF50978">
    <property type="entry name" value="WD40 repeat-like"/>
    <property type="match status" value="1"/>
</dbReference>
<dbReference type="InterPro" id="IPR045151">
    <property type="entry name" value="DCAF8"/>
</dbReference>
<dbReference type="Pfam" id="PF00400">
    <property type="entry name" value="WD40"/>
    <property type="match status" value="3"/>
</dbReference>
<evidence type="ECO:0000256" key="4">
    <source>
        <dbReference type="SAM" id="MobiDB-lite"/>
    </source>
</evidence>
<accession>R9ABC3</accession>
<reference evidence="6" key="1">
    <citation type="journal article" date="2013" name="BMC Genomics">
        <title>Genome and transcriptome sequencing of the halophilic fungus Wallemia ichthyophaga: haloadaptations present and absent.</title>
        <authorList>
            <person name="Zajc J."/>
            <person name="Liu Y."/>
            <person name="Dai W."/>
            <person name="Yang Z."/>
            <person name="Hu J."/>
            <person name="Gostincar C."/>
            <person name="Gunde-Cimerman N."/>
        </authorList>
    </citation>
    <scope>NUCLEOTIDE SEQUENCE [LARGE SCALE GENOMIC DNA]</scope>
    <source>
        <strain evidence="6">EXF-994 / CBS 113033</strain>
    </source>
</reference>
<feature type="region of interest" description="Disordered" evidence="4">
    <location>
        <begin position="451"/>
        <end position="482"/>
    </location>
</feature>
<dbReference type="PROSITE" id="PS50082">
    <property type="entry name" value="WD_REPEATS_2"/>
    <property type="match status" value="1"/>
</dbReference>
<dbReference type="InterPro" id="IPR036322">
    <property type="entry name" value="WD40_repeat_dom_sf"/>
</dbReference>
<evidence type="ECO:0000256" key="2">
    <source>
        <dbReference type="ARBA" id="ARBA00022737"/>
    </source>
</evidence>
<dbReference type="PANTHER" id="PTHR15574:SF40">
    <property type="entry name" value="WD AND TETRATRICOPEPTIDE REPEATS PROTEIN 1"/>
    <property type="match status" value="1"/>
</dbReference>
<gene>
    <name evidence="5" type="ORF">J056_001910</name>
</gene>
<proteinExistence type="predicted"/>
<dbReference type="GO" id="GO:0080008">
    <property type="term" value="C:Cul4-RING E3 ubiquitin ligase complex"/>
    <property type="evidence" value="ECO:0007669"/>
    <property type="project" value="TreeGrafter"/>
</dbReference>
<feature type="repeat" description="WD" evidence="3">
    <location>
        <begin position="21"/>
        <end position="56"/>
    </location>
</feature>
<dbReference type="EMBL" id="KE007242">
    <property type="protein sequence ID" value="EOQ99354.1"/>
    <property type="molecule type" value="Genomic_DNA"/>
</dbReference>
<dbReference type="InterPro" id="IPR001680">
    <property type="entry name" value="WD40_rpt"/>
</dbReference>
<dbReference type="GO" id="GO:0045717">
    <property type="term" value="P:negative regulation of fatty acid biosynthetic process"/>
    <property type="evidence" value="ECO:0007669"/>
    <property type="project" value="TreeGrafter"/>
</dbReference>
<dbReference type="eggNOG" id="KOG4227">
    <property type="taxonomic scope" value="Eukaryota"/>
</dbReference>
<evidence type="ECO:0000256" key="3">
    <source>
        <dbReference type="PROSITE-ProRule" id="PRU00221"/>
    </source>
</evidence>
<feature type="region of interest" description="Disordered" evidence="4">
    <location>
        <begin position="526"/>
        <end position="573"/>
    </location>
</feature>
<dbReference type="STRING" id="1299270.R9ABC3"/>
<evidence type="ECO:0000313" key="6">
    <source>
        <dbReference type="Proteomes" id="UP000014064"/>
    </source>
</evidence>
<dbReference type="OMA" id="SNIFCLC"/>
<dbReference type="SMART" id="SM00320">
    <property type="entry name" value="WD40"/>
    <property type="match status" value="6"/>
</dbReference>
<dbReference type="PANTHER" id="PTHR15574">
    <property type="entry name" value="WD REPEAT DOMAIN-CONTAINING FAMILY"/>
    <property type="match status" value="1"/>
</dbReference>
<dbReference type="InterPro" id="IPR015943">
    <property type="entry name" value="WD40/YVTN_repeat-like_dom_sf"/>
</dbReference>
<evidence type="ECO:0000256" key="1">
    <source>
        <dbReference type="ARBA" id="ARBA00022574"/>
    </source>
</evidence>
<keyword evidence="1 3" id="KW-0853">WD repeat</keyword>
<feature type="compositionally biased region" description="Acidic residues" evidence="4">
    <location>
        <begin position="563"/>
        <end position="573"/>
    </location>
</feature>
<protein>
    <submittedName>
        <fullName evidence="5">DDB1-and CUL4-associated factor 5</fullName>
    </submittedName>
</protein>
<dbReference type="Gene3D" id="2.130.10.10">
    <property type="entry name" value="YVTN repeat-like/Quinoprotein amine dehydrogenase"/>
    <property type="match status" value="3"/>
</dbReference>
<dbReference type="KEGG" id="wic:J056_001910"/>
<dbReference type="HOGENOM" id="CLU_030900_0_0_1"/>
<dbReference type="GeneID" id="20374862"/>
<evidence type="ECO:0000313" key="5">
    <source>
        <dbReference type="EMBL" id="EOQ99354.1"/>
    </source>
</evidence>
<dbReference type="GO" id="GO:0005737">
    <property type="term" value="C:cytoplasm"/>
    <property type="evidence" value="ECO:0007669"/>
    <property type="project" value="TreeGrafter"/>
</dbReference>
<dbReference type="OrthoDB" id="4869960at2759"/>
<dbReference type="AlphaFoldDB" id="R9ABC3"/>
<keyword evidence="6" id="KW-1185">Reference proteome</keyword>
<sequence length="573" mass="63537">MKLPGFECDFFKNGLGYSNSLKAHTGCVNAVSYSKTNGSRLMATGGDCTNIYIWDLYRDIEDAIPIGAFSGPTKNIFTLEFNSTDSILYCGSNDSVIYKYDLGGGIGESLRHPRAPSDRLDHLDEIDQIRKQSPSLRQISHASSLSQISAHPTHPSLILSASSDDELQLTDERVDRGANIATFHTQSEWRDVKWHPTSDHLFGCCDSLGGVYLNDIRKGFDGYNMSDGAFTVSTNPFVRSVAVMQYSGTLTLTNAHIHAAKEGLRHRRLDSSSMSFNNTGDLFGVVYQHAYPTIYSIREQNPLAVLTGDYTPQGERVQRREDTYSTACTTKHCSFQGDYLATGSDDFRGYVWKVPPRTTMMDRRRVMSREEMDEGGFATANGYAYDVRSAFSSGASASASDSTAPETICLPALIDRPAFRLEGHASIVNSAMIHPSLPLIATSGVEKSVKVHTPTPFSNKLHKIPALDKRTPPSRQMGDETGSSRRDFLLALLSSPEDSHDADIEEDPITINFFDSLLRRDREVDIWNDDEDDEDDKDDQDDQDNDQDDDMDDDGLSAPLSEDSIDIDELYPV</sequence>